<reference evidence="1" key="1">
    <citation type="submission" date="2021-04" db="EMBL/GenBank/DDBJ databases">
        <title>Genome based classification of Actinospica acidithermotolerans sp. nov., an actinobacterium isolated from an Indonesian hot spring.</title>
        <authorList>
            <person name="Kusuma A.B."/>
            <person name="Putra K.E."/>
            <person name="Nafisah S."/>
            <person name="Loh J."/>
            <person name="Nouioui I."/>
            <person name="Goodfellow M."/>
        </authorList>
    </citation>
    <scope>NUCLEOTIDE SEQUENCE</scope>
    <source>
        <strain evidence="1">DSM 45618</strain>
    </source>
</reference>
<protein>
    <submittedName>
        <fullName evidence="1">Nucleotidyl transferase AbiEii/AbiGii toxin family protein</fullName>
    </submittedName>
</protein>
<evidence type="ECO:0000313" key="2">
    <source>
        <dbReference type="Proteomes" id="UP000677913"/>
    </source>
</evidence>
<dbReference type="Pfam" id="PF08843">
    <property type="entry name" value="AbiEii"/>
    <property type="match status" value="1"/>
</dbReference>
<organism evidence="1 2">
    <name type="scientific">Actinocrinis puniceicyclus</name>
    <dbReference type="NCBI Taxonomy" id="977794"/>
    <lineage>
        <taxon>Bacteria</taxon>
        <taxon>Bacillati</taxon>
        <taxon>Actinomycetota</taxon>
        <taxon>Actinomycetes</taxon>
        <taxon>Catenulisporales</taxon>
        <taxon>Actinospicaceae</taxon>
        <taxon>Actinocrinis</taxon>
    </lineage>
</organism>
<proteinExistence type="predicted"/>
<evidence type="ECO:0000313" key="1">
    <source>
        <dbReference type="EMBL" id="MBS2967110.1"/>
    </source>
</evidence>
<dbReference type="GO" id="GO:0016740">
    <property type="term" value="F:transferase activity"/>
    <property type="evidence" value="ECO:0007669"/>
    <property type="project" value="UniProtKB-KW"/>
</dbReference>
<feature type="non-terminal residue" evidence="1">
    <location>
        <position position="1"/>
    </location>
</feature>
<keyword evidence="1" id="KW-0808">Transferase</keyword>
<accession>A0A8J7WWC0</accession>
<comment type="caution">
    <text evidence="1">The sequence shown here is derived from an EMBL/GenBank/DDBJ whole genome shotgun (WGS) entry which is preliminary data.</text>
</comment>
<gene>
    <name evidence="1" type="ORF">KGA66_29020</name>
</gene>
<name>A0A8J7WWC0_9ACTN</name>
<dbReference type="InterPro" id="IPR014942">
    <property type="entry name" value="AbiEii"/>
</dbReference>
<keyword evidence="2" id="KW-1185">Reference proteome</keyword>
<dbReference type="EMBL" id="JAGSXH010000317">
    <property type="protein sequence ID" value="MBS2967110.1"/>
    <property type="molecule type" value="Genomic_DNA"/>
</dbReference>
<dbReference type="AlphaFoldDB" id="A0A8J7WWC0"/>
<dbReference type="Proteomes" id="UP000677913">
    <property type="component" value="Unassembled WGS sequence"/>
</dbReference>
<dbReference type="RefSeq" id="WP_211472800.1">
    <property type="nucleotide sequence ID" value="NZ_JAGSXH010000317.1"/>
</dbReference>
<sequence length="167" mass="18889">ATLSAARLTFHVDINIGDPVSPAPQRIVLPKILGGTMELTGYALTMVLAEKIVTMMQRTTANTRWRDFVDVYTLTRQHPLDSDELHDSMTTVANHRQAALTPLAEALDGYPDIAQPKWAAWRRRQQLDTRVPEDFTEVLTAVARFADPVITDHAKNRIWNPETSRWT</sequence>